<keyword evidence="10 17" id="KW-0520">NAD</keyword>
<dbReference type="HAMAP" id="MF_01965">
    <property type="entry name" value="NADHX_dehydratase"/>
    <property type="match status" value="1"/>
</dbReference>
<dbReference type="EC" id="5.1.99.6" evidence="19"/>
<comment type="subunit">
    <text evidence="17">Homotetramer.</text>
</comment>
<feature type="domain" description="YjeF N-terminal" evidence="21">
    <location>
        <begin position="13"/>
        <end position="210"/>
    </location>
</feature>
<evidence type="ECO:0000259" key="20">
    <source>
        <dbReference type="PROSITE" id="PS51383"/>
    </source>
</evidence>
<feature type="binding site" evidence="17">
    <location>
        <position position="428"/>
    </location>
    <ligand>
        <name>(6S)-NADPHX</name>
        <dbReference type="ChEBI" id="CHEBI:64076"/>
    </ligand>
</feature>
<dbReference type="Proteomes" id="UP001595892">
    <property type="component" value="Unassembled WGS sequence"/>
</dbReference>
<feature type="binding site" evidence="17">
    <location>
        <position position="254"/>
    </location>
    <ligand>
        <name>(6S)-NADPHX</name>
        <dbReference type="ChEBI" id="CHEBI:64076"/>
    </ligand>
</feature>
<evidence type="ECO:0000256" key="5">
    <source>
        <dbReference type="ARBA" id="ARBA00022723"/>
    </source>
</evidence>
<accession>A0ABV9NLB1</accession>
<evidence type="ECO:0000256" key="8">
    <source>
        <dbReference type="ARBA" id="ARBA00022857"/>
    </source>
</evidence>
<comment type="similarity">
    <text evidence="4 19">In the C-terminal section; belongs to the NnrD/CARKD family.</text>
</comment>
<comment type="function">
    <text evidence="18">Catalyzes the epimerization of the S- and R-forms of NAD(P)HX, a damaged form of NAD(P)H that is a result of enzymatic or heat-dependent hydration. This is a prerequisite for the S-specific NAD(P)H-hydrate dehydratase to allow the repair of both epimers of NAD(P)HX.</text>
</comment>
<comment type="cofactor">
    <cofactor evidence="18 19">
        <name>K(+)</name>
        <dbReference type="ChEBI" id="CHEBI:29103"/>
    </cofactor>
    <text evidence="18 19">Binds 1 potassium ion per subunit.</text>
</comment>
<dbReference type="SUPFAM" id="SSF64153">
    <property type="entry name" value="YjeF N-terminal domain-like"/>
    <property type="match status" value="1"/>
</dbReference>
<feature type="binding site" evidence="18">
    <location>
        <position position="60"/>
    </location>
    <ligand>
        <name>K(+)</name>
        <dbReference type="ChEBI" id="CHEBI:29103"/>
    </ligand>
</feature>
<evidence type="ECO:0000256" key="2">
    <source>
        <dbReference type="ARBA" id="ARBA00000909"/>
    </source>
</evidence>
<dbReference type="NCBIfam" id="TIGR00196">
    <property type="entry name" value="yjeF_cterm"/>
    <property type="match status" value="1"/>
</dbReference>
<feature type="binding site" evidence="18">
    <location>
        <begin position="124"/>
        <end position="130"/>
    </location>
    <ligand>
        <name>(6S)-NADPHX</name>
        <dbReference type="ChEBI" id="CHEBI:64076"/>
    </ligand>
</feature>
<dbReference type="Gene3D" id="3.40.1190.20">
    <property type="match status" value="1"/>
</dbReference>
<organism evidence="22 23">
    <name type="scientific">Coralloluteibacterium thermophilum</name>
    <dbReference type="NCBI Taxonomy" id="2707049"/>
    <lineage>
        <taxon>Bacteria</taxon>
        <taxon>Pseudomonadati</taxon>
        <taxon>Pseudomonadota</taxon>
        <taxon>Gammaproteobacteria</taxon>
        <taxon>Lysobacterales</taxon>
        <taxon>Lysobacteraceae</taxon>
        <taxon>Coralloluteibacterium</taxon>
    </lineage>
</organism>
<dbReference type="InterPro" id="IPR004443">
    <property type="entry name" value="YjeF_N_dom"/>
</dbReference>
<evidence type="ECO:0000256" key="18">
    <source>
        <dbReference type="HAMAP-Rule" id="MF_01966"/>
    </source>
</evidence>
<feature type="binding site" evidence="17">
    <location>
        <position position="361"/>
    </location>
    <ligand>
        <name>(6S)-NADPHX</name>
        <dbReference type="ChEBI" id="CHEBI:64076"/>
    </ligand>
</feature>
<comment type="caution">
    <text evidence="22">The sequence shown here is derived from an EMBL/GenBank/DDBJ whole genome shotgun (WGS) entry which is preliminary data.</text>
</comment>
<evidence type="ECO:0000256" key="6">
    <source>
        <dbReference type="ARBA" id="ARBA00022741"/>
    </source>
</evidence>
<dbReference type="Pfam" id="PF03853">
    <property type="entry name" value="YjeF_N"/>
    <property type="match status" value="1"/>
</dbReference>
<evidence type="ECO:0000259" key="21">
    <source>
        <dbReference type="PROSITE" id="PS51385"/>
    </source>
</evidence>
<dbReference type="InterPro" id="IPR029056">
    <property type="entry name" value="Ribokinase-like"/>
</dbReference>
<comment type="catalytic activity">
    <reaction evidence="15 17 19">
        <text>(6S)-NADHX + ADP = AMP + phosphate + NADH + H(+)</text>
        <dbReference type="Rhea" id="RHEA:32223"/>
        <dbReference type="ChEBI" id="CHEBI:15378"/>
        <dbReference type="ChEBI" id="CHEBI:43474"/>
        <dbReference type="ChEBI" id="CHEBI:57945"/>
        <dbReference type="ChEBI" id="CHEBI:64074"/>
        <dbReference type="ChEBI" id="CHEBI:456215"/>
        <dbReference type="ChEBI" id="CHEBI:456216"/>
        <dbReference type="EC" id="4.2.1.136"/>
    </reaction>
</comment>
<feature type="binding site" evidence="17">
    <location>
        <position position="427"/>
    </location>
    <ligand>
        <name>AMP</name>
        <dbReference type="ChEBI" id="CHEBI:456215"/>
    </ligand>
</feature>
<keyword evidence="11 18" id="KW-0413">Isomerase</keyword>
<evidence type="ECO:0000256" key="9">
    <source>
        <dbReference type="ARBA" id="ARBA00022958"/>
    </source>
</evidence>
<evidence type="ECO:0000256" key="12">
    <source>
        <dbReference type="ARBA" id="ARBA00023239"/>
    </source>
</evidence>
<dbReference type="SUPFAM" id="SSF53613">
    <property type="entry name" value="Ribokinase-like"/>
    <property type="match status" value="1"/>
</dbReference>
<dbReference type="InterPro" id="IPR030677">
    <property type="entry name" value="Nnr"/>
</dbReference>
<keyword evidence="8 17" id="KW-0521">NADP</keyword>
<dbReference type="InterPro" id="IPR000631">
    <property type="entry name" value="CARKD"/>
</dbReference>
<keyword evidence="13" id="KW-0511">Multifunctional enzyme</keyword>
<evidence type="ECO:0000256" key="10">
    <source>
        <dbReference type="ARBA" id="ARBA00023027"/>
    </source>
</evidence>
<comment type="catalytic activity">
    <reaction evidence="16 17 19">
        <text>(6S)-NADPHX + ADP = AMP + phosphate + NADPH + H(+)</text>
        <dbReference type="Rhea" id="RHEA:32235"/>
        <dbReference type="ChEBI" id="CHEBI:15378"/>
        <dbReference type="ChEBI" id="CHEBI:43474"/>
        <dbReference type="ChEBI" id="CHEBI:57783"/>
        <dbReference type="ChEBI" id="CHEBI:64076"/>
        <dbReference type="ChEBI" id="CHEBI:456215"/>
        <dbReference type="ChEBI" id="CHEBI:456216"/>
        <dbReference type="EC" id="4.2.1.136"/>
    </reaction>
</comment>
<comment type="similarity">
    <text evidence="3 19">In the N-terminal section; belongs to the NnrE/AIBP family.</text>
</comment>
<comment type="similarity">
    <text evidence="18">Belongs to the NnrE/AIBP family.</text>
</comment>
<name>A0ABV9NLB1_9GAMM</name>
<sequence>MFRGQPLYRTADLRALERASRDVVAEPVLMQRAAAAAWRHLQARWPDAGRLLVVCGGGNNGGDGHLLAALAHAAGREATVLVPAGTQPRGEAAEAAWRAWDGPRRAFDGALPADADLIVDALFGIGLTRAPRDEAAALIAAMNAAGRPVLALDVPSGLDADTGAAPGAAVRADATVEFLLPKRGLRTGRGPALAGTVYCERLDLPDLLPELENAARCIAAPELGHWLAPRPRDAHKGDHGHVLAIGGDHGTGGALALCLRAALRSGAGLVSGLTRREHVPALLAQQPEIMAHAADAPDAAPDLLTRADVVAVGPGLGRGAWGRAWFARALAAGRPLVVDADALNLLAEAPRRLDDAVLTPHPGEAARLLGIGTAEVQADRFAAAAALAERYGSVVVLKGSGSLVAAPGRTPRVVAAGNPGMGSGGMGDVLTGVIAALRGQGLDAFEAASCGALLHAAAADLAAADGERGLAASDLLPTLRRLANP</sequence>
<feature type="domain" description="YjeF C-terminal" evidence="20">
    <location>
        <begin position="219"/>
        <end position="485"/>
    </location>
</feature>
<keyword evidence="6 17" id="KW-0547">Nucleotide-binding</keyword>
<comment type="catalytic activity">
    <reaction evidence="2 18 19">
        <text>(6R)-NADPHX = (6S)-NADPHX</text>
        <dbReference type="Rhea" id="RHEA:32227"/>
        <dbReference type="ChEBI" id="CHEBI:64076"/>
        <dbReference type="ChEBI" id="CHEBI:64077"/>
        <dbReference type="EC" id="5.1.99.6"/>
    </reaction>
</comment>
<keyword evidence="7 17" id="KW-0067">ATP-binding</keyword>
<evidence type="ECO:0000256" key="14">
    <source>
        <dbReference type="ARBA" id="ARBA00025153"/>
    </source>
</evidence>
<dbReference type="Pfam" id="PF01256">
    <property type="entry name" value="Carb_kinase"/>
    <property type="match status" value="1"/>
</dbReference>
<dbReference type="RefSeq" id="WP_377004634.1">
    <property type="nucleotide sequence ID" value="NZ_JBHSGG010000029.1"/>
</dbReference>
<dbReference type="HAMAP" id="MF_01966">
    <property type="entry name" value="NADHX_epimerase"/>
    <property type="match status" value="1"/>
</dbReference>
<protein>
    <recommendedName>
        <fullName evidence="19">Bifunctional NAD(P)H-hydrate repair enzyme</fullName>
    </recommendedName>
    <alternativeName>
        <fullName evidence="19">Nicotinamide nucleotide repair protein</fullName>
    </alternativeName>
    <domain>
        <recommendedName>
            <fullName evidence="19">ADP-dependent (S)-NAD(P)H-hydrate dehydratase</fullName>
            <ecNumber evidence="19">4.2.1.136</ecNumber>
        </recommendedName>
        <alternativeName>
            <fullName evidence="19">ADP-dependent NAD(P)HX dehydratase</fullName>
        </alternativeName>
    </domain>
    <domain>
        <recommendedName>
            <fullName evidence="19">NAD(P)H-hydrate epimerase</fullName>
            <ecNumber evidence="19">5.1.99.6</ecNumber>
        </recommendedName>
    </domain>
</protein>
<evidence type="ECO:0000313" key="23">
    <source>
        <dbReference type="Proteomes" id="UP001595892"/>
    </source>
</evidence>
<feature type="binding site" evidence="18">
    <location>
        <begin position="59"/>
        <end position="63"/>
    </location>
    <ligand>
        <name>(6S)-NADPHX</name>
        <dbReference type="ChEBI" id="CHEBI:64076"/>
    </ligand>
</feature>
<dbReference type="PROSITE" id="PS01050">
    <property type="entry name" value="YJEF_C_2"/>
    <property type="match status" value="1"/>
</dbReference>
<dbReference type="PROSITE" id="PS51385">
    <property type="entry name" value="YJEF_N"/>
    <property type="match status" value="1"/>
</dbReference>
<comment type="cofactor">
    <cofactor evidence="17">
        <name>Mg(2+)</name>
        <dbReference type="ChEBI" id="CHEBI:18420"/>
    </cofactor>
</comment>
<dbReference type="PROSITE" id="PS51383">
    <property type="entry name" value="YJEF_C_3"/>
    <property type="match status" value="1"/>
</dbReference>
<evidence type="ECO:0000256" key="3">
    <source>
        <dbReference type="ARBA" id="ARBA00006001"/>
    </source>
</evidence>
<evidence type="ECO:0000256" key="16">
    <source>
        <dbReference type="ARBA" id="ARBA00049209"/>
    </source>
</evidence>
<proteinExistence type="inferred from homology"/>
<dbReference type="NCBIfam" id="TIGR00197">
    <property type="entry name" value="yjeF_nterm"/>
    <property type="match status" value="1"/>
</dbReference>
<dbReference type="EMBL" id="JBHSGG010000029">
    <property type="protein sequence ID" value="MFC4728605.1"/>
    <property type="molecule type" value="Genomic_DNA"/>
</dbReference>
<feature type="binding site" evidence="18">
    <location>
        <position position="120"/>
    </location>
    <ligand>
        <name>K(+)</name>
        <dbReference type="ChEBI" id="CHEBI:29103"/>
    </ligand>
</feature>
<evidence type="ECO:0000256" key="19">
    <source>
        <dbReference type="PIRNR" id="PIRNR017184"/>
    </source>
</evidence>
<feature type="binding site" evidence="18">
    <location>
        <position position="153"/>
    </location>
    <ligand>
        <name>(6S)-NADPHX</name>
        <dbReference type="ChEBI" id="CHEBI:64076"/>
    </ligand>
</feature>
<keyword evidence="5 18" id="KW-0479">Metal-binding</keyword>
<comment type="caution">
    <text evidence="18">Lacks conserved residue(s) required for the propagation of feature annotation.</text>
</comment>
<evidence type="ECO:0000256" key="13">
    <source>
        <dbReference type="ARBA" id="ARBA00023268"/>
    </source>
</evidence>
<comment type="catalytic activity">
    <reaction evidence="1 18 19">
        <text>(6R)-NADHX = (6S)-NADHX</text>
        <dbReference type="Rhea" id="RHEA:32215"/>
        <dbReference type="ChEBI" id="CHEBI:64074"/>
        <dbReference type="ChEBI" id="CHEBI:64075"/>
        <dbReference type="EC" id="5.1.99.6"/>
    </reaction>
</comment>
<dbReference type="CDD" id="cd01171">
    <property type="entry name" value="YXKO-related"/>
    <property type="match status" value="1"/>
</dbReference>
<evidence type="ECO:0000256" key="4">
    <source>
        <dbReference type="ARBA" id="ARBA00009524"/>
    </source>
</evidence>
<keyword evidence="12 17" id="KW-0456">Lyase</keyword>
<evidence type="ECO:0000256" key="15">
    <source>
        <dbReference type="ARBA" id="ARBA00048238"/>
    </source>
</evidence>
<comment type="function">
    <text evidence="17">Catalyzes the dehydration of the S-form of NAD(P)HX at the expense of ADP, which is converted to AMP. Together with NAD(P)HX epimerase, which catalyzes the epimerization of the S- and R-forms, the enzyme allows the repair of both epimers of NAD(P)HX, a damaged form of NAD(P)H that is a result of enzymatic or heat-dependent hydration.</text>
</comment>
<feature type="binding site" evidence="18">
    <location>
        <position position="156"/>
    </location>
    <ligand>
        <name>K(+)</name>
        <dbReference type="ChEBI" id="CHEBI:29103"/>
    </ligand>
</feature>
<reference evidence="23" key="1">
    <citation type="journal article" date="2019" name="Int. J. Syst. Evol. Microbiol.">
        <title>The Global Catalogue of Microorganisms (GCM) 10K type strain sequencing project: providing services to taxonomists for standard genome sequencing and annotation.</title>
        <authorList>
            <consortium name="The Broad Institute Genomics Platform"/>
            <consortium name="The Broad Institute Genome Sequencing Center for Infectious Disease"/>
            <person name="Wu L."/>
            <person name="Ma J."/>
        </authorList>
    </citation>
    <scope>NUCLEOTIDE SEQUENCE [LARGE SCALE GENOMIC DNA]</scope>
    <source>
        <strain evidence="23">CGMCC 1.13574</strain>
    </source>
</reference>
<evidence type="ECO:0000313" key="22">
    <source>
        <dbReference type="EMBL" id="MFC4728605.1"/>
    </source>
</evidence>
<dbReference type="EC" id="4.2.1.136" evidence="19"/>
<evidence type="ECO:0000256" key="11">
    <source>
        <dbReference type="ARBA" id="ARBA00023235"/>
    </source>
</evidence>
<evidence type="ECO:0000256" key="7">
    <source>
        <dbReference type="ARBA" id="ARBA00022840"/>
    </source>
</evidence>
<dbReference type="Gene3D" id="3.40.50.10260">
    <property type="entry name" value="YjeF N-terminal domain"/>
    <property type="match status" value="1"/>
</dbReference>
<dbReference type="PANTHER" id="PTHR12592:SF0">
    <property type="entry name" value="ATP-DEPENDENT (S)-NAD(P)H-HYDRATE DEHYDRATASE"/>
    <property type="match status" value="1"/>
</dbReference>
<evidence type="ECO:0000256" key="1">
    <source>
        <dbReference type="ARBA" id="ARBA00000013"/>
    </source>
</evidence>
<gene>
    <name evidence="17" type="primary">nnrD</name>
    <name evidence="18" type="synonym">nnrE</name>
    <name evidence="22" type="ORF">ACFO3Q_10535</name>
</gene>
<comment type="similarity">
    <text evidence="17">Belongs to the NnrD/CARKD family.</text>
</comment>
<dbReference type="InterPro" id="IPR036652">
    <property type="entry name" value="YjeF_N_dom_sf"/>
</dbReference>
<comment type="function">
    <text evidence="14 19">Bifunctional enzyme that catalyzes the epimerization of the S- and R-forms of NAD(P)HX and the dehydration of the S-form of NAD(P)HX at the expense of ADP, which is converted to AMP. This allows the repair of both epimers of NAD(P)HX, a damaged form of NAD(P)H that is a result of enzymatic or heat-dependent hydration.</text>
</comment>
<feature type="binding site" evidence="17">
    <location>
        <begin position="398"/>
        <end position="402"/>
    </location>
    <ligand>
        <name>AMP</name>
        <dbReference type="ChEBI" id="CHEBI:456215"/>
    </ligand>
</feature>
<feature type="binding site" evidence="17">
    <location>
        <position position="315"/>
    </location>
    <ligand>
        <name>(6S)-NADPHX</name>
        <dbReference type="ChEBI" id="CHEBI:64076"/>
    </ligand>
</feature>
<keyword evidence="23" id="KW-1185">Reference proteome</keyword>
<dbReference type="InterPro" id="IPR017953">
    <property type="entry name" value="Carbohydrate_kinase_pred_CS"/>
</dbReference>
<dbReference type="PANTHER" id="PTHR12592">
    <property type="entry name" value="ATP-DEPENDENT (S)-NAD(P)H-HYDRATE DEHYDRATASE FAMILY MEMBER"/>
    <property type="match status" value="1"/>
</dbReference>
<evidence type="ECO:0000256" key="17">
    <source>
        <dbReference type="HAMAP-Rule" id="MF_01965"/>
    </source>
</evidence>
<keyword evidence="9 18" id="KW-0630">Potassium</keyword>
<dbReference type="PIRSF" id="PIRSF017184">
    <property type="entry name" value="Nnr"/>
    <property type="match status" value="1"/>
</dbReference>